<proteinExistence type="inferred from homology"/>
<protein>
    <recommendedName>
        <fullName evidence="9">Glycoside hydrolase family 28 protein</fullName>
    </recommendedName>
</protein>
<dbReference type="SUPFAM" id="SSF51126">
    <property type="entry name" value="Pectin lyase-like"/>
    <property type="match status" value="1"/>
</dbReference>
<dbReference type="Pfam" id="PF00295">
    <property type="entry name" value="Glyco_hydro_28"/>
    <property type="match status" value="1"/>
</dbReference>
<dbReference type="InterPro" id="IPR000743">
    <property type="entry name" value="Glyco_hydro_28"/>
</dbReference>
<dbReference type="GO" id="GO:0004650">
    <property type="term" value="F:polygalacturonase activity"/>
    <property type="evidence" value="ECO:0007669"/>
    <property type="project" value="InterPro"/>
</dbReference>
<reference evidence="7" key="1">
    <citation type="submission" date="2022-01" db="EMBL/GenBank/DDBJ databases">
        <authorList>
            <person name="King R."/>
        </authorList>
    </citation>
    <scope>NUCLEOTIDE SEQUENCE</scope>
</reference>
<evidence type="ECO:0000256" key="4">
    <source>
        <dbReference type="RuleBase" id="RU361169"/>
    </source>
</evidence>
<keyword evidence="2 4" id="KW-0378">Hydrolase</keyword>
<evidence type="ECO:0008006" key="9">
    <source>
        <dbReference type="Google" id="ProtNLM"/>
    </source>
</evidence>
<feature type="compositionally biased region" description="Basic and acidic residues" evidence="5">
    <location>
        <begin position="1"/>
        <end position="12"/>
    </location>
</feature>
<dbReference type="PANTHER" id="PTHR31193:SF1">
    <property type="entry name" value="TRANSMEMBRANE PROTEIN 268"/>
    <property type="match status" value="1"/>
</dbReference>
<feature type="region of interest" description="Disordered" evidence="5">
    <location>
        <begin position="1"/>
        <end position="32"/>
    </location>
</feature>
<dbReference type="InterPro" id="IPR028054">
    <property type="entry name" value="DUF4481"/>
</dbReference>
<dbReference type="OrthoDB" id="8250049at2759"/>
<dbReference type="InterPro" id="IPR006626">
    <property type="entry name" value="PbH1"/>
</dbReference>
<keyword evidence="6" id="KW-0472">Membrane</keyword>
<dbReference type="EMBL" id="OU896715">
    <property type="protein sequence ID" value="CAH1183083.1"/>
    <property type="molecule type" value="Genomic_DNA"/>
</dbReference>
<reference evidence="7" key="2">
    <citation type="submission" date="2022-10" db="EMBL/GenBank/DDBJ databases">
        <authorList>
            <consortium name="ENA_rothamsted_submissions"/>
            <consortium name="culmorum"/>
            <person name="King R."/>
        </authorList>
    </citation>
    <scope>NUCLEOTIDE SEQUENCE</scope>
</reference>
<dbReference type="InterPro" id="IPR012334">
    <property type="entry name" value="Pectin_lyas_fold"/>
</dbReference>
<dbReference type="Proteomes" id="UP001153737">
    <property type="component" value="Chromosome 9"/>
</dbReference>
<evidence type="ECO:0000256" key="6">
    <source>
        <dbReference type="SAM" id="Phobius"/>
    </source>
</evidence>
<evidence type="ECO:0000313" key="7">
    <source>
        <dbReference type="EMBL" id="CAH1183083.1"/>
    </source>
</evidence>
<comment type="similarity">
    <text evidence="1 4">Belongs to the glycosyl hydrolase 28 family.</text>
</comment>
<gene>
    <name evidence="7" type="ORF">PHAECO_LOCUS12518</name>
</gene>
<keyword evidence="8" id="KW-1185">Reference proteome</keyword>
<name>A0A9P0DQJ9_PHACE</name>
<accession>A0A9P0DQJ9</accession>
<feature type="transmembrane region" description="Helical" evidence="6">
    <location>
        <begin position="167"/>
        <end position="187"/>
    </location>
</feature>
<keyword evidence="3 4" id="KW-0326">Glycosidase</keyword>
<evidence type="ECO:0000256" key="5">
    <source>
        <dbReference type="SAM" id="MobiDB-lite"/>
    </source>
</evidence>
<sequence length="623" mass="69001">MGDNNTPKKIEDSQVSAVIPIPQETGSPSGQNWVKFDEEASRENKNSPAAVITTENVQVNLDRSLSRSTDGNNVAVLDPKPLRNVELPIATVEPIRQGFSNGDIIVTLLPVNTSFPWITPAQFRPELVPEELMAQGLTLTVEEYVQAMELLVNDVRFTMYNVCYKRVLVIWISVAFFVLLGLLFSGLTGLTLFGLGIGWLILNAAAIFLSMYLKFRLQRNLEKCMAHVNKQLLRHKIVLALDDRGKISCHKVNLCFIYMDSAPCIAHLQTAIDQQDRDHSGGWEQRMDITAQDIVIQGSRTTRLSRKQERATLLYLRYLSRWGRDRARGHLQSPPASGGRHCSSLTCPCQFVEEQLHCKPAGSVLDGQGALWWDSKGGAVPGKPYMFEIDVTGGLFEDIFLLNCPHHCVIISSTDLTLDRWTIDVSEGNKNNLGHNTDGFDIIYGQNVTIKNSTVSNQDDCVAINRGQDMLISGMDCTGSHGLSISVGFSKHSFLHNRVANVVIENSVLRDGDNGIHVKTHTDGYLGEIRNITYRNIRMSGIRRFGAQIQQNYPSGSGPPVGNIPITNLTFSNITGTMTGKNSMPVEITCAENACIDWSWSDVSITHAAKRSNCSYVPKGFDC</sequence>
<dbReference type="PANTHER" id="PTHR31193">
    <property type="entry name" value="TRANSMEMBRANE PROTEIN C9ORF91"/>
    <property type="match status" value="1"/>
</dbReference>
<dbReference type="Pfam" id="PF14800">
    <property type="entry name" value="DUF4481"/>
    <property type="match status" value="1"/>
</dbReference>
<dbReference type="InterPro" id="IPR011050">
    <property type="entry name" value="Pectin_lyase_fold/virulence"/>
</dbReference>
<feature type="transmembrane region" description="Helical" evidence="6">
    <location>
        <begin position="193"/>
        <end position="213"/>
    </location>
</feature>
<dbReference type="SMART" id="SM00710">
    <property type="entry name" value="PbH1"/>
    <property type="match status" value="3"/>
</dbReference>
<organism evidence="7 8">
    <name type="scientific">Phaedon cochleariae</name>
    <name type="common">Mustard beetle</name>
    <dbReference type="NCBI Taxonomy" id="80249"/>
    <lineage>
        <taxon>Eukaryota</taxon>
        <taxon>Metazoa</taxon>
        <taxon>Ecdysozoa</taxon>
        <taxon>Arthropoda</taxon>
        <taxon>Hexapoda</taxon>
        <taxon>Insecta</taxon>
        <taxon>Pterygota</taxon>
        <taxon>Neoptera</taxon>
        <taxon>Endopterygota</taxon>
        <taxon>Coleoptera</taxon>
        <taxon>Polyphaga</taxon>
        <taxon>Cucujiformia</taxon>
        <taxon>Chrysomeloidea</taxon>
        <taxon>Chrysomelidae</taxon>
        <taxon>Chrysomelinae</taxon>
        <taxon>Chrysomelini</taxon>
        <taxon>Phaedon</taxon>
    </lineage>
</organism>
<evidence type="ECO:0000256" key="1">
    <source>
        <dbReference type="ARBA" id="ARBA00008834"/>
    </source>
</evidence>
<evidence type="ECO:0000256" key="2">
    <source>
        <dbReference type="ARBA" id="ARBA00022801"/>
    </source>
</evidence>
<dbReference type="Gene3D" id="2.160.20.10">
    <property type="entry name" value="Single-stranded right-handed beta-helix, Pectin lyase-like"/>
    <property type="match status" value="1"/>
</dbReference>
<dbReference type="AlphaFoldDB" id="A0A9P0DQJ9"/>
<evidence type="ECO:0000256" key="3">
    <source>
        <dbReference type="ARBA" id="ARBA00023295"/>
    </source>
</evidence>
<keyword evidence="6" id="KW-1133">Transmembrane helix</keyword>
<dbReference type="GO" id="GO:0005975">
    <property type="term" value="P:carbohydrate metabolic process"/>
    <property type="evidence" value="ECO:0007669"/>
    <property type="project" value="InterPro"/>
</dbReference>
<evidence type="ECO:0000313" key="8">
    <source>
        <dbReference type="Proteomes" id="UP001153737"/>
    </source>
</evidence>
<keyword evidence="6" id="KW-0812">Transmembrane</keyword>